<keyword evidence="7" id="KW-1185">Reference proteome</keyword>
<dbReference type="InterPro" id="IPR014729">
    <property type="entry name" value="Rossmann-like_a/b/a_fold"/>
</dbReference>
<dbReference type="NCBIfam" id="TIGR02057">
    <property type="entry name" value="PAPS_reductase"/>
    <property type="match status" value="1"/>
</dbReference>
<gene>
    <name evidence="4" type="primary">cysH</name>
    <name evidence="6" type="ORF">FCL40_02585</name>
</gene>
<comment type="pathway">
    <text evidence="4">Sulfur metabolism; hydrogen sulfide biosynthesis; sulfite from sulfate: step 3/3.</text>
</comment>
<name>A0A4V5NVQ4_9GAMM</name>
<proteinExistence type="inferred from homology"/>
<comment type="similarity">
    <text evidence="1 4">Belongs to the PAPS reductase family. CysH subfamily.</text>
</comment>
<evidence type="ECO:0000313" key="7">
    <source>
        <dbReference type="Proteomes" id="UP000305674"/>
    </source>
</evidence>
<feature type="active site" description="Nucleophile; cysteine thiosulfonate intermediate" evidence="4">
    <location>
        <position position="240"/>
    </location>
</feature>
<keyword evidence="3 4" id="KW-0560">Oxidoreductase</keyword>
<evidence type="ECO:0000259" key="5">
    <source>
        <dbReference type="Pfam" id="PF01507"/>
    </source>
</evidence>
<dbReference type="FunFam" id="3.40.50.620:FF:000043">
    <property type="entry name" value="Phosphoadenosine phosphosulfate reductase"/>
    <property type="match status" value="1"/>
</dbReference>
<dbReference type="PANTHER" id="PTHR46509">
    <property type="entry name" value="PHOSPHOADENOSINE PHOSPHOSULFATE REDUCTASE"/>
    <property type="match status" value="1"/>
</dbReference>
<organism evidence="6 7">
    <name type="scientific">Ferrimonas sediminicola</name>
    <dbReference type="NCBI Taxonomy" id="2569538"/>
    <lineage>
        <taxon>Bacteria</taxon>
        <taxon>Pseudomonadati</taxon>
        <taxon>Pseudomonadota</taxon>
        <taxon>Gammaproteobacteria</taxon>
        <taxon>Alteromonadales</taxon>
        <taxon>Ferrimonadaceae</taxon>
        <taxon>Ferrimonas</taxon>
    </lineage>
</organism>
<comment type="subcellular location">
    <subcellularLocation>
        <location evidence="4">Cytoplasm</location>
    </subcellularLocation>
</comment>
<dbReference type="Gene3D" id="3.40.50.620">
    <property type="entry name" value="HUPs"/>
    <property type="match status" value="1"/>
</dbReference>
<dbReference type="UniPathway" id="UPA00140">
    <property type="reaction ID" value="UER00206"/>
</dbReference>
<sequence length="246" mass="28005">MADIDLAALAANPDTEAHQAWLAQANETLAALSAPERVAWGLEHLPGEAILSSSFGIQGAVMLHLMTRAWAEIPVVLTDTGYLFPETYRFIDELTDRLKLNLRVYRAEITPAWQEARFGQLWEQGQEGLNHYNRLNKVAPMQRALEELNAGTWFAGLRRQQAGSRAELPFLAIRSGRFKLLPILDWNNRDVHQYLEEHGLPYHPLWHQGYASVGDIHTSRPMELGMSEEESRFSGFRRECGLHYDI</sequence>
<dbReference type="GO" id="GO:0070814">
    <property type="term" value="P:hydrogen sulfide biosynthetic process"/>
    <property type="evidence" value="ECO:0007669"/>
    <property type="project" value="UniProtKB-UniRule"/>
</dbReference>
<accession>A0A4V5NVQ4</accession>
<dbReference type="EMBL" id="SWCI01000001">
    <property type="protein sequence ID" value="TKB51461.1"/>
    <property type="molecule type" value="Genomic_DNA"/>
</dbReference>
<dbReference type="Proteomes" id="UP000305674">
    <property type="component" value="Unassembled WGS sequence"/>
</dbReference>
<dbReference type="HAMAP" id="MF_00063">
    <property type="entry name" value="CysH"/>
    <property type="match status" value="1"/>
</dbReference>
<evidence type="ECO:0000256" key="4">
    <source>
        <dbReference type="HAMAP-Rule" id="MF_00063"/>
    </source>
</evidence>
<dbReference type="InterPro" id="IPR004511">
    <property type="entry name" value="PAPS/APS_Rdtase"/>
</dbReference>
<keyword evidence="2 4" id="KW-0963">Cytoplasm</keyword>
<dbReference type="PIRSF" id="PIRSF000857">
    <property type="entry name" value="PAPS_reductase"/>
    <property type="match status" value="1"/>
</dbReference>
<evidence type="ECO:0000256" key="3">
    <source>
        <dbReference type="ARBA" id="ARBA00023002"/>
    </source>
</evidence>
<dbReference type="AlphaFoldDB" id="A0A4V5NVQ4"/>
<dbReference type="GO" id="GO:0004604">
    <property type="term" value="F:phosphoadenylyl-sulfate reductase (thioredoxin) activity"/>
    <property type="evidence" value="ECO:0007669"/>
    <property type="project" value="UniProtKB-UniRule"/>
</dbReference>
<dbReference type="RefSeq" id="WP_136851041.1">
    <property type="nucleotide sequence ID" value="NZ_SWCI01000001.1"/>
</dbReference>
<comment type="function">
    <text evidence="4">Catalyzes the formation of sulfite from phosphoadenosine 5'-phosphosulfate (PAPS) using thioredoxin as an electron donor.</text>
</comment>
<comment type="caution">
    <text evidence="6">The sequence shown here is derived from an EMBL/GenBank/DDBJ whole genome shotgun (WGS) entry which is preliminary data.</text>
</comment>
<reference evidence="6 7" key="1">
    <citation type="submission" date="2019-04" db="EMBL/GenBank/DDBJ databases">
        <authorList>
            <person name="Hwang J.C."/>
        </authorList>
    </citation>
    <scope>NUCLEOTIDE SEQUENCE [LARGE SCALE GENOMIC DNA]</scope>
    <source>
        <strain evidence="6 7">IMCC35001</strain>
    </source>
</reference>
<evidence type="ECO:0000256" key="2">
    <source>
        <dbReference type="ARBA" id="ARBA00022490"/>
    </source>
</evidence>
<dbReference type="SUPFAM" id="SSF52402">
    <property type="entry name" value="Adenine nucleotide alpha hydrolases-like"/>
    <property type="match status" value="1"/>
</dbReference>
<dbReference type="EC" id="1.8.4.8" evidence="4"/>
<dbReference type="NCBIfam" id="NF002537">
    <property type="entry name" value="PRK02090.1"/>
    <property type="match status" value="1"/>
</dbReference>
<dbReference type="GO" id="GO:0019379">
    <property type="term" value="P:sulfate assimilation, phosphoadenylyl sulfate reduction by phosphoadenylyl-sulfate reductase (thioredoxin)"/>
    <property type="evidence" value="ECO:0007669"/>
    <property type="project" value="UniProtKB-UniRule"/>
</dbReference>
<dbReference type="NCBIfam" id="TIGR00434">
    <property type="entry name" value="cysH"/>
    <property type="match status" value="1"/>
</dbReference>
<protein>
    <recommendedName>
        <fullName evidence="4">Phosphoadenosine 5'-phosphosulfate reductase</fullName>
        <shortName evidence="4">PAPS reductase</shortName>
        <ecNumber evidence="4">1.8.4.8</ecNumber>
    </recommendedName>
    <alternativeName>
        <fullName evidence="4">3'-phosphoadenylylsulfate reductase</fullName>
    </alternativeName>
    <alternativeName>
        <fullName evidence="4">PAPS reductase, thioredoxin dependent</fullName>
    </alternativeName>
    <alternativeName>
        <fullName evidence="4">PAPS sulfotransferase</fullName>
    </alternativeName>
    <alternativeName>
        <fullName evidence="4">PAdoPS reductase</fullName>
    </alternativeName>
</protein>
<dbReference type="Pfam" id="PF01507">
    <property type="entry name" value="PAPS_reduct"/>
    <property type="match status" value="1"/>
</dbReference>
<dbReference type="PANTHER" id="PTHR46509:SF1">
    <property type="entry name" value="PHOSPHOADENOSINE PHOSPHOSULFATE REDUCTASE"/>
    <property type="match status" value="1"/>
</dbReference>
<dbReference type="InterPro" id="IPR002500">
    <property type="entry name" value="PAPS_reduct_dom"/>
</dbReference>
<evidence type="ECO:0000256" key="1">
    <source>
        <dbReference type="ARBA" id="ARBA00009732"/>
    </source>
</evidence>
<feature type="domain" description="Phosphoadenosine phosphosulphate reductase" evidence="5">
    <location>
        <begin position="49"/>
        <end position="221"/>
    </location>
</feature>
<evidence type="ECO:0000313" key="6">
    <source>
        <dbReference type="EMBL" id="TKB51461.1"/>
    </source>
</evidence>
<dbReference type="GO" id="GO:0005737">
    <property type="term" value="C:cytoplasm"/>
    <property type="evidence" value="ECO:0007669"/>
    <property type="project" value="UniProtKB-SubCell"/>
</dbReference>
<dbReference type="InterPro" id="IPR011800">
    <property type="entry name" value="PAPS_reductase_CysH"/>
</dbReference>
<dbReference type="OrthoDB" id="9794018at2"/>
<comment type="catalytic activity">
    <reaction evidence="4">
        <text>[thioredoxin]-disulfide + sulfite + adenosine 3',5'-bisphosphate + 2 H(+) = [thioredoxin]-dithiol + 3'-phosphoadenylyl sulfate</text>
        <dbReference type="Rhea" id="RHEA:11724"/>
        <dbReference type="Rhea" id="RHEA-COMP:10698"/>
        <dbReference type="Rhea" id="RHEA-COMP:10700"/>
        <dbReference type="ChEBI" id="CHEBI:15378"/>
        <dbReference type="ChEBI" id="CHEBI:17359"/>
        <dbReference type="ChEBI" id="CHEBI:29950"/>
        <dbReference type="ChEBI" id="CHEBI:50058"/>
        <dbReference type="ChEBI" id="CHEBI:58339"/>
        <dbReference type="ChEBI" id="CHEBI:58343"/>
        <dbReference type="EC" id="1.8.4.8"/>
    </reaction>
</comment>
<dbReference type="CDD" id="cd23945">
    <property type="entry name" value="PAPS_reductase"/>
    <property type="match status" value="1"/>
</dbReference>
<comment type="caution">
    <text evidence="4">Lacks conserved residue(s) required for the propagation of feature annotation.</text>
</comment>